<proteinExistence type="predicted"/>
<keyword evidence="3" id="KW-1185">Reference proteome</keyword>
<sequence>MSCNQYPEDTGSAKKMDINRTSSEESITPPPFSSEKPKKKNLATEGKTYNTEETGSEREKEKNNEPEESIMLQSFHKEMISPMVSEKVNKIVPEVQDHEIQDIENMPIVIADGNMVDLHSSIERLTRICLDMQKNIKSLHKIMKTLHTKNGQLEADNYLKNLEEKLPLKSLDELEPFDTHLSDVENKRSFISYMKSVGGRDLKDNMNRCLGLIYTNNLSRSCSLQGKRGNFKLGETYTMKLFIDIMVSQHKTSISEVQAYISEWFRLAKQRFLRKK</sequence>
<dbReference type="PANTHER" id="PTHR34153:SF2">
    <property type="entry name" value="SI:CH211-262H13.3-RELATED"/>
    <property type="match status" value="1"/>
</dbReference>
<feature type="compositionally biased region" description="Basic and acidic residues" evidence="1">
    <location>
        <begin position="55"/>
        <end position="65"/>
    </location>
</feature>
<evidence type="ECO:0000256" key="1">
    <source>
        <dbReference type="SAM" id="MobiDB-lite"/>
    </source>
</evidence>
<feature type="region of interest" description="Disordered" evidence="1">
    <location>
        <begin position="1"/>
        <end position="66"/>
    </location>
</feature>
<protein>
    <recommendedName>
        <fullName evidence="4">DUF4806 domain-containing protein</fullName>
    </recommendedName>
</protein>
<dbReference type="PANTHER" id="PTHR34153">
    <property type="entry name" value="SI:CH211-262H13.3-RELATED-RELATED"/>
    <property type="match status" value="1"/>
</dbReference>
<dbReference type="OrthoDB" id="6778006at2759"/>
<accession>A0A9N9SJI0</accession>
<dbReference type="Proteomes" id="UP001153737">
    <property type="component" value="Chromosome 5"/>
</dbReference>
<evidence type="ECO:0000313" key="3">
    <source>
        <dbReference type="Proteomes" id="UP001153737"/>
    </source>
</evidence>
<reference evidence="2" key="2">
    <citation type="submission" date="2022-10" db="EMBL/GenBank/DDBJ databases">
        <authorList>
            <consortium name="ENA_rothamsted_submissions"/>
            <consortium name="culmorum"/>
            <person name="King R."/>
        </authorList>
    </citation>
    <scope>NUCLEOTIDE SEQUENCE</scope>
</reference>
<name>A0A9N9SJI0_PHACE</name>
<dbReference type="AlphaFoldDB" id="A0A9N9SJI0"/>
<evidence type="ECO:0008006" key="4">
    <source>
        <dbReference type="Google" id="ProtNLM"/>
    </source>
</evidence>
<dbReference type="EMBL" id="OU896711">
    <property type="protein sequence ID" value="CAG9822093.1"/>
    <property type="molecule type" value="Genomic_DNA"/>
</dbReference>
<gene>
    <name evidence="2" type="ORF">PHAECO_LOCUS9750</name>
</gene>
<reference evidence="2" key="1">
    <citation type="submission" date="2022-01" db="EMBL/GenBank/DDBJ databases">
        <authorList>
            <person name="King R."/>
        </authorList>
    </citation>
    <scope>NUCLEOTIDE SEQUENCE</scope>
</reference>
<evidence type="ECO:0000313" key="2">
    <source>
        <dbReference type="EMBL" id="CAG9822093.1"/>
    </source>
</evidence>
<organism evidence="2 3">
    <name type="scientific">Phaedon cochleariae</name>
    <name type="common">Mustard beetle</name>
    <dbReference type="NCBI Taxonomy" id="80249"/>
    <lineage>
        <taxon>Eukaryota</taxon>
        <taxon>Metazoa</taxon>
        <taxon>Ecdysozoa</taxon>
        <taxon>Arthropoda</taxon>
        <taxon>Hexapoda</taxon>
        <taxon>Insecta</taxon>
        <taxon>Pterygota</taxon>
        <taxon>Neoptera</taxon>
        <taxon>Endopterygota</taxon>
        <taxon>Coleoptera</taxon>
        <taxon>Polyphaga</taxon>
        <taxon>Cucujiformia</taxon>
        <taxon>Chrysomeloidea</taxon>
        <taxon>Chrysomelidae</taxon>
        <taxon>Chrysomelinae</taxon>
        <taxon>Chrysomelini</taxon>
        <taxon>Phaedon</taxon>
    </lineage>
</organism>